<name>A0ABM7M9M9_9ACTN</name>
<gene>
    <name evidence="2" type="ORF">Aiant_89850</name>
</gene>
<reference evidence="2 3" key="1">
    <citation type="submission" date="2020-08" db="EMBL/GenBank/DDBJ databases">
        <title>Whole genome shotgun sequence of Actinoplanes ianthinogenes NBRC 13996.</title>
        <authorList>
            <person name="Komaki H."/>
            <person name="Tamura T."/>
        </authorList>
    </citation>
    <scope>NUCLEOTIDE SEQUENCE [LARGE SCALE GENOMIC DNA]</scope>
    <source>
        <strain evidence="2 3">NBRC 13996</strain>
    </source>
</reference>
<dbReference type="RefSeq" id="WP_189335507.1">
    <property type="nucleotide sequence ID" value="NZ_AP023356.1"/>
</dbReference>
<organism evidence="2 3">
    <name type="scientific">Actinoplanes ianthinogenes</name>
    <dbReference type="NCBI Taxonomy" id="122358"/>
    <lineage>
        <taxon>Bacteria</taxon>
        <taxon>Bacillati</taxon>
        <taxon>Actinomycetota</taxon>
        <taxon>Actinomycetes</taxon>
        <taxon>Micromonosporales</taxon>
        <taxon>Micromonosporaceae</taxon>
        <taxon>Actinoplanes</taxon>
    </lineage>
</organism>
<keyword evidence="3" id="KW-1185">Reference proteome</keyword>
<sequence length="337" mass="36079">MTPVDELGVIGVDGKDPWWQRVDEAAQLLVSTVNAAATKAGRDGVYTPPPGRPVPRRPRRPASLRHLAEVIRTHRMAPSLAVDKDIVGGVLAGDLRYLTDPVAVVAVARAAHHITGSTFGDDDVRRLTVAVEHLNILIAQAREADLRAPALLPVPRASPGLIVNARAVPRPPERRRRVPVRGVVAVGAVAAVAGGLALTLAWPKEDHACREGATGDEIITDASTVFDDDQATRLSPTLDFDAMNGSARYASHQGRIYYWGRAGSDDATPHAGGTRVRWRIADGPWHSCATPLPLAERGYVHSPAVSTTIGGQPVTIQVCLWRDEPNRENCTTEIATG</sequence>
<evidence type="ECO:0000313" key="3">
    <source>
        <dbReference type="Proteomes" id="UP000676967"/>
    </source>
</evidence>
<evidence type="ECO:0000313" key="2">
    <source>
        <dbReference type="EMBL" id="BCJ48328.1"/>
    </source>
</evidence>
<protein>
    <submittedName>
        <fullName evidence="2">Uncharacterized protein</fullName>
    </submittedName>
</protein>
<feature type="region of interest" description="Disordered" evidence="1">
    <location>
        <begin position="40"/>
        <end position="60"/>
    </location>
</feature>
<dbReference type="Proteomes" id="UP000676967">
    <property type="component" value="Chromosome"/>
</dbReference>
<evidence type="ECO:0000256" key="1">
    <source>
        <dbReference type="SAM" id="MobiDB-lite"/>
    </source>
</evidence>
<accession>A0ABM7M9M9</accession>
<dbReference type="EMBL" id="AP023356">
    <property type="protein sequence ID" value="BCJ48328.1"/>
    <property type="molecule type" value="Genomic_DNA"/>
</dbReference>
<proteinExistence type="predicted"/>